<sequence length="75" mass="8894">MLDGLKINHALLQFVKQQEEFNKMMLERIELFEKRQKERDEILMKSLRESQETQKKCWPPSARKSDGNSGNDLPC</sequence>
<protein>
    <submittedName>
        <fullName evidence="2">DUF3967 domain-containing protein</fullName>
    </submittedName>
</protein>
<dbReference type="RefSeq" id="WP_268304924.1">
    <property type="nucleotide sequence ID" value="NZ_JALAJL010000048.1"/>
</dbReference>
<evidence type="ECO:0000313" key="3">
    <source>
        <dbReference type="Proteomes" id="UP001066455"/>
    </source>
</evidence>
<dbReference type="EMBL" id="JALAXI010000004">
    <property type="protein sequence ID" value="MCY9279341.1"/>
    <property type="molecule type" value="Genomic_DNA"/>
</dbReference>
<gene>
    <name evidence="2" type="ORF">MOE73_04610</name>
</gene>
<dbReference type="AlphaFoldDB" id="A0AA90EPW5"/>
<name>A0AA90EPW5_9BACI</name>
<dbReference type="Proteomes" id="UP001066455">
    <property type="component" value="Unassembled WGS sequence"/>
</dbReference>
<accession>A0AA90EPW5</accession>
<feature type="region of interest" description="Disordered" evidence="1">
    <location>
        <begin position="47"/>
        <end position="75"/>
    </location>
</feature>
<proteinExistence type="predicted"/>
<evidence type="ECO:0000256" key="1">
    <source>
        <dbReference type="SAM" id="MobiDB-lite"/>
    </source>
</evidence>
<organism evidence="2 3">
    <name type="scientific">Bacillus haynesii</name>
    <dbReference type="NCBI Taxonomy" id="1925021"/>
    <lineage>
        <taxon>Bacteria</taxon>
        <taxon>Bacillati</taxon>
        <taxon>Bacillota</taxon>
        <taxon>Bacilli</taxon>
        <taxon>Bacillales</taxon>
        <taxon>Bacillaceae</taxon>
        <taxon>Bacillus</taxon>
    </lineage>
</organism>
<reference evidence="2" key="1">
    <citation type="submission" date="2022-02" db="EMBL/GenBank/DDBJ databases">
        <title>Crop Bioprotection Bacillus Genome Sequencing.</title>
        <authorList>
            <person name="Dunlap C."/>
        </authorList>
    </citation>
    <scope>NUCLEOTIDE SEQUENCE</scope>
    <source>
        <strain evidence="2">T20C14</strain>
    </source>
</reference>
<evidence type="ECO:0000313" key="2">
    <source>
        <dbReference type="EMBL" id="MCY9279341.1"/>
    </source>
</evidence>
<comment type="caution">
    <text evidence="2">The sequence shown here is derived from an EMBL/GenBank/DDBJ whole genome shotgun (WGS) entry which is preliminary data.</text>
</comment>